<organism evidence="2 3">
    <name type="scientific">Catenulispora yoronensis</name>
    <dbReference type="NCBI Taxonomy" id="450799"/>
    <lineage>
        <taxon>Bacteria</taxon>
        <taxon>Bacillati</taxon>
        <taxon>Actinomycetota</taxon>
        <taxon>Actinomycetes</taxon>
        <taxon>Catenulisporales</taxon>
        <taxon>Catenulisporaceae</taxon>
        <taxon>Catenulispora</taxon>
    </lineage>
</organism>
<dbReference type="Proteomes" id="UP001500751">
    <property type="component" value="Unassembled WGS sequence"/>
</dbReference>
<keyword evidence="1" id="KW-0472">Membrane</keyword>
<gene>
    <name evidence="2" type="ORF">GCM10009839_88920</name>
</gene>
<protein>
    <submittedName>
        <fullName evidence="2">Uncharacterized protein</fullName>
    </submittedName>
</protein>
<evidence type="ECO:0000313" key="3">
    <source>
        <dbReference type="Proteomes" id="UP001500751"/>
    </source>
</evidence>
<proteinExistence type="predicted"/>
<evidence type="ECO:0000256" key="1">
    <source>
        <dbReference type="SAM" id="Phobius"/>
    </source>
</evidence>
<keyword evidence="3" id="KW-1185">Reference proteome</keyword>
<dbReference type="RefSeq" id="WP_344671802.1">
    <property type="nucleotide sequence ID" value="NZ_BAAAQN010000093.1"/>
</dbReference>
<evidence type="ECO:0000313" key="2">
    <source>
        <dbReference type="EMBL" id="GAA2063743.1"/>
    </source>
</evidence>
<feature type="transmembrane region" description="Helical" evidence="1">
    <location>
        <begin position="36"/>
        <end position="54"/>
    </location>
</feature>
<keyword evidence="1" id="KW-0812">Transmembrane</keyword>
<keyword evidence="1" id="KW-1133">Transmembrane helix</keyword>
<name>A0ABN2VJV8_9ACTN</name>
<comment type="caution">
    <text evidence="2">The sequence shown here is derived from an EMBL/GenBank/DDBJ whole genome shotgun (WGS) entry which is preliminary data.</text>
</comment>
<accession>A0ABN2VJV8</accession>
<reference evidence="2 3" key="1">
    <citation type="journal article" date="2019" name="Int. J. Syst. Evol. Microbiol.">
        <title>The Global Catalogue of Microorganisms (GCM) 10K type strain sequencing project: providing services to taxonomists for standard genome sequencing and annotation.</title>
        <authorList>
            <consortium name="The Broad Institute Genomics Platform"/>
            <consortium name="The Broad Institute Genome Sequencing Center for Infectious Disease"/>
            <person name="Wu L."/>
            <person name="Ma J."/>
        </authorList>
    </citation>
    <scope>NUCLEOTIDE SEQUENCE [LARGE SCALE GENOMIC DNA]</scope>
    <source>
        <strain evidence="2 3">JCM 16014</strain>
    </source>
</reference>
<sequence>MSELTPLKIMFQGYLARFNELRKPENRESGMGTVELIVIAGALVLIAIAVTAILKTKATDAANNVNLSPNQ</sequence>
<dbReference type="EMBL" id="BAAAQN010000093">
    <property type="protein sequence ID" value="GAA2063743.1"/>
    <property type="molecule type" value="Genomic_DNA"/>
</dbReference>